<dbReference type="InParanoid" id="A0A6C2YQG3"/>
<dbReference type="AlphaFoldDB" id="A0A6C2YQG3"/>
<protein>
    <submittedName>
        <fullName evidence="1">Uncharacterized protein</fullName>
    </submittedName>
</protein>
<sequence>MQILQGMAGIPTIRFLKSTTSVPGDRGSYFQLRLRDPTGER</sequence>
<organism evidence="1">
    <name type="scientific">Tuwongella immobilis</name>
    <dbReference type="NCBI Taxonomy" id="692036"/>
    <lineage>
        <taxon>Bacteria</taxon>
        <taxon>Pseudomonadati</taxon>
        <taxon>Planctomycetota</taxon>
        <taxon>Planctomycetia</taxon>
        <taxon>Gemmatales</taxon>
        <taxon>Gemmataceae</taxon>
        <taxon>Tuwongella</taxon>
    </lineage>
</organism>
<evidence type="ECO:0000313" key="2">
    <source>
        <dbReference type="Proteomes" id="UP000464378"/>
    </source>
</evidence>
<accession>A0A6C2YQG3</accession>
<dbReference type="Proteomes" id="UP000464378">
    <property type="component" value="Chromosome"/>
</dbReference>
<dbReference type="EMBL" id="LR593887">
    <property type="protein sequence ID" value="VTS04636.1"/>
    <property type="molecule type" value="Genomic_DNA"/>
</dbReference>
<name>A0A6C2YQG3_9BACT</name>
<reference evidence="1" key="1">
    <citation type="submission" date="2019-04" db="EMBL/GenBank/DDBJ databases">
        <authorList>
            <consortium name="Science for Life Laboratories"/>
        </authorList>
    </citation>
    <scope>NUCLEOTIDE SEQUENCE</scope>
    <source>
        <strain evidence="1">MBLW1</strain>
    </source>
</reference>
<dbReference type="EMBL" id="LR586016">
    <property type="protein sequence ID" value="VIP03634.1"/>
    <property type="molecule type" value="Genomic_DNA"/>
</dbReference>
<evidence type="ECO:0000313" key="1">
    <source>
        <dbReference type="EMBL" id="VIP03634.1"/>
    </source>
</evidence>
<keyword evidence="2" id="KW-1185">Reference proteome</keyword>
<gene>
    <name evidence="1" type="ORF">GMBLW1_03260</name>
</gene>
<dbReference type="KEGG" id="tim:GMBLW1_03260"/>
<proteinExistence type="predicted"/>